<organism evidence="2 3">
    <name type="scientific">Hallerella succinigenes</name>
    <dbReference type="NCBI Taxonomy" id="1896222"/>
    <lineage>
        <taxon>Bacteria</taxon>
        <taxon>Pseudomonadati</taxon>
        <taxon>Fibrobacterota</taxon>
        <taxon>Fibrobacteria</taxon>
        <taxon>Fibrobacterales</taxon>
        <taxon>Fibrobacteraceae</taxon>
        <taxon>Hallerella</taxon>
    </lineage>
</organism>
<dbReference type="PROSITE" id="PS51257">
    <property type="entry name" value="PROKAR_LIPOPROTEIN"/>
    <property type="match status" value="1"/>
</dbReference>
<evidence type="ECO:0000313" key="3">
    <source>
        <dbReference type="Proteomes" id="UP000231134"/>
    </source>
</evidence>
<name>A0A2M9AA42_9BACT</name>
<feature type="signal peptide" evidence="1">
    <location>
        <begin position="1"/>
        <end position="19"/>
    </location>
</feature>
<keyword evidence="3" id="KW-1185">Reference proteome</keyword>
<evidence type="ECO:0000313" key="2">
    <source>
        <dbReference type="EMBL" id="PJJ42592.1"/>
    </source>
</evidence>
<keyword evidence="1" id="KW-0732">Signal</keyword>
<sequence>MKAKFISGFASILVLSFIAACGNDSSSSTNAETSYEESSSSAERTSVKTVYELGECSSKNKNETLYVSEEGEDYTCSNKNGNYTWVSAVKSSSSSVIDQTVYSSSSVIDQTVYYSSSMETEYKDEKESFLYKEFTVEIDLTLFKQVSDNWEEYNSHKGNYSDGDPGVKFQIKTYADDKLVDSVQTDVFKIGEDVGKWTGHQYFTKVFSGGVNKIYICPIVFERNVIEANVIHSSGYSYIIHDAGNKIDTPIMQNDSEAEDCDLEWTVTISYK</sequence>
<comment type="caution">
    <text evidence="2">The sequence shown here is derived from an EMBL/GenBank/DDBJ whole genome shotgun (WGS) entry which is preliminary data.</text>
</comment>
<gene>
    <name evidence="2" type="ORF">BGX16_2629</name>
</gene>
<evidence type="ECO:0000256" key="1">
    <source>
        <dbReference type="SAM" id="SignalP"/>
    </source>
</evidence>
<dbReference type="EMBL" id="PGEX01000001">
    <property type="protein sequence ID" value="PJJ42592.1"/>
    <property type="molecule type" value="Genomic_DNA"/>
</dbReference>
<dbReference type="Proteomes" id="UP000231134">
    <property type="component" value="Unassembled WGS sequence"/>
</dbReference>
<protein>
    <submittedName>
        <fullName evidence="2">Uncharacterized protein</fullName>
    </submittedName>
</protein>
<feature type="chain" id="PRO_5014941952" evidence="1">
    <location>
        <begin position="20"/>
        <end position="272"/>
    </location>
</feature>
<dbReference type="OrthoDB" id="9815913at2"/>
<accession>A0A2M9AA42</accession>
<dbReference type="RefSeq" id="WP_100426441.1">
    <property type="nucleotide sequence ID" value="NZ_PGEX01000001.1"/>
</dbReference>
<proteinExistence type="predicted"/>
<dbReference type="AlphaFoldDB" id="A0A2M9AA42"/>
<reference evidence="2 3" key="1">
    <citation type="submission" date="2017-11" db="EMBL/GenBank/DDBJ databases">
        <title>Animal gut microbial communities from fecal samples from Wisconsin, USA.</title>
        <authorList>
            <person name="Neumann A."/>
        </authorList>
    </citation>
    <scope>NUCLEOTIDE SEQUENCE [LARGE SCALE GENOMIC DNA]</scope>
    <source>
        <strain evidence="2 3">UWS3</strain>
    </source>
</reference>